<dbReference type="OrthoDB" id="8558195at2"/>
<evidence type="ECO:0000313" key="5">
    <source>
        <dbReference type="Proteomes" id="UP000291106"/>
    </source>
</evidence>
<evidence type="ECO:0000313" key="4">
    <source>
        <dbReference type="EMBL" id="QBF83313.1"/>
    </source>
</evidence>
<dbReference type="PROSITE" id="PS51724">
    <property type="entry name" value="SPOR"/>
    <property type="match status" value="1"/>
</dbReference>
<dbReference type="InterPro" id="IPR036680">
    <property type="entry name" value="SPOR-like_sf"/>
</dbReference>
<dbReference type="Pfam" id="PF05036">
    <property type="entry name" value="SPOR"/>
    <property type="match status" value="1"/>
</dbReference>
<evidence type="ECO:0000256" key="2">
    <source>
        <dbReference type="SAM" id="Phobius"/>
    </source>
</evidence>
<dbReference type="InterPro" id="IPR007730">
    <property type="entry name" value="SPOR-like_dom"/>
</dbReference>
<feature type="transmembrane region" description="Helical" evidence="2">
    <location>
        <begin position="29"/>
        <end position="52"/>
    </location>
</feature>
<dbReference type="RefSeq" id="WP_130600300.1">
    <property type="nucleotide sequence ID" value="NZ_CP036200.1"/>
</dbReference>
<dbReference type="PANTHER" id="PTHR38687">
    <property type="entry name" value="CELL DIVISION PROTEIN DEDD-RELATED"/>
    <property type="match status" value="1"/>
</dbReference>
<dbReference type="GO" id="GO:0042834">
    <property type="term" value="F:peptidoglycan binding"/>
    <property type="evidence" value="ECO:0007669"/>
    <property type="project" value="InterPro"/>
</dbReference>
<feature type="domain" description="SPOR" evidence="3">
    <location>
        <begin position="110"/>
        <end position="190"/>
    </location>
</feature>
<dbReference type="EMBL" id="CP036200">
    <property type="protein sequence ID" value="QBF83313.1"/>
    <property type="molecule type" value="Genomic_DNA"/>
</dbReference>
<keyword evidence="2" id="KW-1133">Transmembrane helix</keyword>
<dbReference type="InterPro" id="IPR052521">
    <property type="entry name" value="Cell_div_SPOR-domain"/>
</dbReference>
<dbReference type="SUPFAM" id="SSF110997">
    <property type="entry name" value="Sporulation related repeat"/>
    <property type="match status" value="1"/>
</dbReference>
<keyword evidence="2" id="KW-0812">Transmembrane</keyword>
<gene>
    <name evidence="4" type="ORF">EXU30_11835</name>
</gene>
<feature type="region of interest" description="Disordered" evidence="1">
    <location>
        <begin position="62"/>
        <end position="88"/>
    </location>
</feature>
<evidence type="ECO:0000259" key="3">
    <source>
        <dbReference type="PROSITE" id="PS51724"/>
    </source>
</evidence>
<evidence type="ECO:0000256" key="1">
    <source>
        <dbReference type="SAM" id="MobiDB-lite"/>
    </source>
</evidence>
<feature type="compositionally biased region" description="Basic residues" evidence="1">
    <location>
        <begin position="8"/>
        <end position="25"/>
    </location>
</feature>
<dbReference type="PANTHER" id="PTHR38687:SF2">
    <property type="entry name" value="CELL DIVISION PROTEIN FTSN"/>
    <property type="match status" value="1"/>
</dbReference>
<proteinExistence type="predicted"/>
<organism evidence="4 5">
    <name type="scientific">Shewanella maritima</name>
    <dbReference type="NCBI Taxonomy" id="2520507"/>
    <lineage>
        <taxon>Bacteria</taxon>
        <taxon>Pseudomonadati</taxon>
        <taxon>Pseudomonadota</taxon>
        <taxon>Gammaproteobacteria</taxon>
        <taxon>Alteromonadales</taxon>
        <taxon>Shewanellaceae</taxon>
        <taxon>Shewanella</taxon>
    </lineage>
</organism>
<dbReference type="Gene3D" id="3.30.70.1070">
    <property type="entry name" value="Sporulation related repeat"/>
    <property type="match status" value="1"/>
</dbReference>
<dbReference type="AlphaFoldDB" id="A0A411PIE1"/>
<keyword evidence="2" id="KW-0472">Membrane</keyword>
<sequence>MSRDYANRKPRNAKPRSSRGKKAPAKKPVPFGIILFTVSFAAGFIYFLYWLATSDAPTPVEPAPVVKEQTKPKPKPKAQDELPPKPQQKWTYQEELENKQIEVDIPESEMVQVKLYQMQCGSFRKESQAEQLKARIAFQGMEAQVKRTEGTTGLWYKVVLGPFEGKRKAESQRHILQRGGINGCKIWLWQ</sequence>
<accession>A0A411PIE1</accession>
<feature type="region of interest" description="Disordered" evidence="1">
    <location>
        <begin position="1"/>
        <end position="25"/>
    </location>
</feature>
<keyword evidence="5" id="KW-1185">Reference proteome</keyword>
<name>A0A411PIE1_9GAMM</name>
<dbReference type="Proteomes" id="UP000291106">
    <property type="component" value="Chromosome"/>
</dbReference>
<protein>
    <submittedName>
        <fullName evidence="4">Sporulation protein</fullName>
    </submittedName>
</protein>
<reference evidence="4 5" key="1">
    <citation type="submission" date="2019-02" db="EMBL/GenBank/DDBJ databases">
        <title>Shewanella sp. D4-2 isolated from Dokdo Island.</title>
        <authorList>
            <person name="Baek K."/>
        </authorList>
    </citation>
    <scope>NUCLEOTIDE SEQUENCE [LARGE SCALE GENOMIC DNA]</scope>
    <source>
        <strain evidence="4 5">D4-2</strain>
    </source>
</reference>
<dbReference type="KEGG" id="smai:EXU30_11835"/>